<gene>
    <name evidence="1" type="primary">ORF216679</name>
</gene>
<sequence length="64" mass="7398">MLNISNAVLGLLWTLYQPSTEPIITRLSRRLSKTTEREGYCFLLIIDKAGSTVLIHRHQIFRVL</sequence>
<feature type="non-terminal residue" evidence="1">
    <location>
        <position position="64"/>
    </location>
</feature>
<reference evidence="1" key="1">
    <citation type="submission" date="2014-12" db="EMBL/GenBank/DDBJ databases">
        <title>Insight into the proteome of Arion vulgaris.</title>
        <authorList>
            <person name="Aradska J."/>
            <person name="Bulat T."/>
            <person name="Smidak R."/>
            <person name="Sarate P."/>
            <person name="Gangsoo J."/>
            <person name="Sialana F."/>
            <person name="Bilban M."/>
            <person name="Lubec G."/>
        </authorList>
    </citation>
    <scope>NUCLEOTIDE SEQUENCE</scope>
    <source>
        <tissue evidence="1">Skin</tissue>
    </source>
</reference>
<name>A0A0B7BZU6_9EUPU</name>
<dbReference type="AlphaFoldDB" id="A0A0B7BZU6"/>
<evidence type="ECO:0000313" key="1">
    <source>
        <dbReference type="EMBL" id="CEK97720.1"/>
    </source>
</evidence>
<proteinExistence type="predicted"/>
<organism evidence="1">
    <name type="scientific">Arion vulgaris</name>
    <dbReference type="NCBI Taxonomy" id="1028688"/>
    <lineage>
        <taxon>Eukaryota</taxon>
        <taxon>Metazoa</taxon>
        <taxon>Spiralia</taxon>
        <taxon>Lophotrochozoa</taxon>
        <taxon>Mollusca</taxon>
        <taxon>Gastropoda</taxon>
        <taxon>Heterobranchia</taxon>
        <taxon>Euthyneura</taxon>
        <taxon>Panpulmonata</taxon>
        <taxon>Eupulmonata</taxon>
        <taxon>Stylommatophora</taxon>
        <taxon>Helicina</taxon>
        <taxon>Arionoidea</taxon>
        <taxon>Arionidae</taxon>
        <taxon>Arion</taxon>
    </lineage>
</organism>
<protein>
    <submittedName>
        <fullName evidence="1">Uncharacterized protein</fullName>
    </submittedName>
</protein>
<accession>A0A0B7BZU6</accession>
<dbReference type="EMBL" id="HACG01050855">
    <property type="protein sequence ID" value="CEK97720.1"/>
    <property type="molecule type" value="Transcribed_RNA"/>
</dbReference>